<protein>
    <submittedName>
        <fullName evidence="2">Uncharacterized protein</fullName>
    </submittedName>
</protein>
<evidence type="ECO:0000256" key="1">
    <source>
        <dbReference type="SAM" id="Phobius"/>
    </source>
</evidence>
<evidence type="ECO:0000313" key="3">
    <source>
        <dbReference type="Proteomes" id="UP001359559"/>
    </source>
</evidence>
<dbReference type="EMBL" id="JAYKXN010000006">
    <property type="protein sequence ID" value="KAK7279584.1"/>
    <property type="molecule type" value="Genomic_DNA"/>
</dbReference>
<name>A0AAN9FNE9_CLITE</name>
<dbReference type="Proteomes" id="UP001359559">
    <property type="component" value="Unassembled WGS sequence"/>
</dbReference>
<keyword evidence="1" id="KW-1133">Transmembrane helix</keyword>
<proteinExistence type="predicted"/>
<evidence type="ECO:0000313" key="2">
    <source>
        <dbReference type="EMBL" id="KAK7279584.1"/>
    </source>
</evidence>
<accession>A0AAN9FNE9</accession>
<sequence>MKQSKSVEYSPMLVFNGEKPALPVRLHLVFQISRGKWFIAGIKKVILDFHGLVIMVATWIILVSSKCLISQHFCCLIYLSNQPTIVHSFCNFIISALAWIHSMIILSKRNC</sequence>
<keyword evidence="3" id="KW-1185">Reference proteome</keyword>
<organism evidence="2 3">
    <name type="scientific">Clitoria ternatea</name>
    <name type="common">Butterfly pea</name>
    <dbReference type="NCBI Taxonomy" id="43366"/>
    <lineage>
        <taxon>Eukaryota</taxon>
        <taxon>Viridiplantae</taxon>
        <taxon>Streptophyta</taxon>
        <taxon>Embryophyta</taxon>
        <taxon>Tracheophyta</taxon>
        <taxon>Spermatophyta</taxon>
        <taxon>Magnoliopsida</taxon>
        <taxon>eudicotyledons</taxon>
        <taxon>Gunneridae</taxon>
        <taxon>Pentapetalae</taxon>
        <taxon>rosids</taxon>
        <taxon>fabids</taxon>
        <taxon>Fabales</taxon>
        <taxon>Fabaceae</taxon>
        <taxon>Papilionoideae</taxon>
        <taxon>50 kb inversion clade</taxon>
        <taxon>NPAAA clade</taxon>
        <taxon>indigoferoid/millettioid clade</taxon>
        <taxon>Phaseoleae</taxon>
        <taxon>Clitoria</taxon>
    </lineage>
</organism>
<reference evidence="2 3" key="1">
    <citation type="submission" date="2024-01" db="EMBL/GenBank/DDBJ databases">
        <title>The genomes of 5 underutilized Papilionoideae crops provide insights into root nodulation and disease resistance.</title>
        <authorList>
            <person name="Yuan L."/>
        </authorList>
    </citation>
    <scope>NUCLEOTIDE SEQUENCE [LARGE SCALE GENOMIC DNA]</scope>
    <source>
        <strain evidence="2">LY-2023</strain>
        <tissue evidence="2">Leaf</tissue>
    </source>
</reference>
<keyword evidence="1" id="KW-0812">Transmembrane</keyword>
<comment type="caution">
    <text evidence="2">The sequence shown here is derived from an EMBL/GenBank/DDBJ whole genome shotgun (WGS) entry which is preliminary data.</text>
</comment>
<gene>
    <name evidence="2" type="ORF">RJT34_24637</name>
</gene>
<keyword evidence="1" id="KW-0472">Membrane</keyword>
<feature type="transmembrane region" description="Helical" evidence="1">
    <location>
        <begin position="52"/>
        <end position="79"/>
    </location>
</feature>
<dbReference type="AlphaFoldDB" id="A0AAN9FNE9"/>
<feature type="transmembrane region" description="Helical" evidence="1">
    <location>
        <begin position="85"/>
        <end position="106"/>
    </location>
</feature>